<proteinExistence type="predicted"/>
<dbReference type="PANTHER" id="PTHR31920">
    <property type="entry name" value="B3 DOMAIN-CONTAINING"/>
    <property type="match status" value="1"/>
</dbReference>
<dbReference type="RefSeq" id="XP_010255058.1">
    <property type="nucleotide sequence ID" value="XM_010256756.1"/>
</dbReference>
<dbReference type="SUPFAM" id="SSF101936">
    <property type="entry name" value="DNA-binding pseudobarrel domain"/>
    <property type="match status" value="1"/>
</dbReference>
<dbReference type="SMART" id="SM01019">
    <property type="entry name" value="B3"/>
    <property type="match status" value="1"/>
</dbReference>
<evidence type="ECO:0000256" key="5">
    <source>
        <dbReference type="ARBA" id="ARBA00023242"/>
    </source>
</evidence>
<dbReference type="PANTHER" id="PTHR31920:SF37">
    <property type="entry name" value="B3 DOMAIN-CONTAINING TRANSCRIPTION FACTOR VRN1"/>
    <property type="match status" value="1"/>
</dbReference>
<dbReference type="AlphaFoldDB" id="A0A1U7ZLW8"/>
<feature type="region of interest" description="Disordered" evidence="6">
    <location>
        <begin position="240"/>
        <end position="267"/>
    </location>
</feature>
<accession>A0A1U7ZLW8</accession>
<evidence type="ECO:0000313" key="8">
    <source>
        <dbReference type="RefSeq" id="XP_010255058.1"/>
    </source>
</evidence>
<dbReference type="GeneID" id="104595838"/>
<dbReference type="InterPro" id="IPR050655">
    <property type="entry name" value="Plant_B3_domain"/>
</dbReference>
<feature type="region of interest" description="Disordered" evidence="6">
    <location>
        <begin position="281"/>
        <end position="313"/>
    </location>
</feature>
<organism evidence="7 8">
    <name type="scientific">Nelumbo nucifera</name>
    <name type="common">Sacred lotus</name>
    <dbReference type="NCBI Taxonomy" id="4432"/>
    <lineage>
        <taxon>Eukaryota</taxon>
        <taxon>Viridiplantae</taxon>
        <taxon>Streptophyta</taxon>
        <taxon>Embryophyta</taxon>
        <taxon>Tracheophyta</taxon>
        <taxon>Spermatophyta</taxon>
        <taxon>Magnoliopsida</taxon>
        <taxon>Proteales</taxon>
        <taxon>Nelumbonaceae</taxon>
        <taxon>Nelumbo</taxon>
    </lineage>
</organism>
<dbReference type="Gene3D" id="2.40.330.10">
    <property type="entry name" value="DNA-binding pseudobarrel domain"/>
    <property type="match status" value="1"/>
</dbReference>
<sequence>MGRKPARKPCFFKILIGEDFTERLGIPRKFIRKFGEDVSSVAVLMVRDANIWDIGLSKDADGRVWLQNGWQEFVEYYRLCEGKILFFRYDGDSCFCVFILDMSEIQYPRYPKNYEEENLDKGKLVDKGERQEEDCMEFLAEFPTRTYSQKVIDGCDNQRTAKASTDNTPLQRHSCQPFNGDKTCSEMLPSKPAIVATYKRKKTEDNGKLRTLAAGNAFKSVQQNNPQDNAFNFENEVGVAPNHSITPDRMNDNHQKSTKNTKNVLSFAPFSSRDVDLQLVNGSEQTETPRNDTESPCPKPKYGNGEISSPEQENQIARNAGGYTSSTEHEVSEVTANIRARSKVSVSKRKSVVNEEKCGVIYGHQFQSENPFFTVIMESWHLCKGPSLVSNMNIQMAQIVTVSVSKRKSVVNEEKCRVIYGHQFQSENPFFTVIMESWHLCKGPSLMEESGTSGSFTEEVGLGLAKVVLHLLGTITWKKEIAVSSSLLKPTTLR</sequence>
<name>A0A1U7ZLW8_NELNU</name>
<evidence type="ECO:0000256" key="1">
    <source>
        <dbReference type="ARBA" id="ARBA00004123"/>
    </source>
</evidence>
<evidence type="ECO:0000256" key="2">
    <source>
        <dbReference type="ARBA" id="ARBA00023015"/>
    </source>
</evidence>
<dbReference type="Proteomes" id="UP000189703">
    <property type="component" value="Unplaced"/>
</dbReference>
<dbReference type="KEGG" id="nnu:104595838"/>
<dbReference type="InterPro" id="IPR003340">
    <property type="entry name" value="B3_DNA-bd"/>
</dbReference>
<dbReference type="eggNOG" id="ENOG502RXD2">
    <property type="taxonomic scope" value="Eukaryota"/>
</dbReference>
<dbReference type="GO" id="GO:0003677">
    <property type="term" value="F:DNA binding"/>
    <property type="evidence" value="ECO:0007669"/>
    <property type="project" value="UniProtKB-KW"/>
</dbReference>
<keyword evidence="4" id="KW-0804">Transcription</keyword>
<dbReference type="GO" id="GO:0005634">
    <property type="term" value="C:nucleus"/>
    <property type="evidence" value="ECO:0007669"/>
    <property type="project" value="UniProtKB-SubCell"/>
</dbReference>
<keyword evidence="5" id="KW-0539">Nucleus</keyword>
<keyword evidence="3" id="KW-0238">DNA-binding</keyword>
<reference evidence="8" key="1">
    <citation type="submission" date="2025-08" db="UniProtKB">
        <authorList>
            <consortium name="RefSeq"/>
        </authorList>
    </citation>
    <scope>IDENTIFICATION</scope>
</reference>
<keyword evidence="7" id="KW-1185">Reference proteome</keyword>
<dbReference type="STRING" id="4432.A0A1U7ZLW8"/>
<dbReference type="OrthoDB" id="623918at2759"/>
<evidence type="ECO:0000256" key="4">
    <source>
        <dbReference type="ARBA" id="ARBA00023163"/>
    </source>
</evidence>
<comment type="subcellular location">
    <subcellularLocation>
        <location evidence="1">Nucleus</location>
    </subcellularLocation>
</comment>
<protein>
    <submittedName>
        <fullName evidence="8">Uncharacterized protein LOC104595838 isoform X1</fullName>
    </submittedName>
</protein>
<evidence type="ECO:0000256" key="6">
    <source>
        <dbReference type="SAM" id="MobiDB-lite"/>
    </source>
</evidence>
<evidence type="ECO:0000313" key="7">
    <source>
        <dbReference type="Proteomes" id="UP000189703"/>
    </source>
</evidence>
<dbReference type="InterPro" id="IPR015300">
    <property type="entry name" value="DNA-bd_pseudobarrel_sf"/>
</dbReference>
<gene>
    <name evidence="8" type="primary">LOC104595838</name>
</gene>
<dbReference type="Pfam" id="PF02362">
    <property type="entry name" value="B3"/>
    <property type="match status" value="1"/>
</dbReference>
<evidence type="ECO:0000256" key="3">
    <source>
        <dbReference type="ARBA" id="ARBA00023125"/>
    </source>
</evidence>
<keyword evidence="2" id="KW-0805">Transcription regulation</keyword>
<dbReference type="CDD" id="cd10017">
    <property type="entry name" value="B3_DNA"/>
    <property type="match status" value="1"/>
</dbReference>
<dbReference type="PROSITE" id="PS50863">
    <property type="entry name" value="B3"/>
    <property type="match status" value="1"/>
</dbReference>